<proteinExistence type="inferred from homology"/>
<keyword evidence="11" id="KW-0456">Lyase</keyword>
<dbReference type="Pfam" id="PF04715">
    <property type="entry name" value="Anth_synt_I_N"/>
    <property type="match status" value="1"/>
</dbReference>
<evidence type="ECO:0000256" key="4">
    <source>
        <dbReference type="ARBA" id="ARBA00011575"/>
    </source>
</evidence>
<evidence type="ECO:0000313" key="16">
    <source>
        <dbReference type="EMBL" id="MBJ7604367.1"/>
    </source>
</evidence>
<dbReference type="PANTHER" id="PTHR11236:SF46">
    <property type="entry name" value="ANTHRANILATE SYNTHASE COMPONENT 1"/>
    <property type="match status" value="1"/>
</dbReference>
<keyword evidence="7" id="KW-0028">Amino-acid biosynthesis</keyword>
<comment type="similarity">
    <text evidence="3">Belongs to the anthranilate synthase component I family.</text>
</comment>
<keyword evidence="9" id="KW-0460">Magnesium</keyword>
<feature type="domain" description="Anthranilate synthase component I N-terminal" evidence="15">
    <location>
        <begin position="30"/>
        <end position="152"/>
    </location>
</feature>
<protein>
    <recommendedName>
        <fullName evidence="6">Anthranilate synthase component 1</fullName>
        <ecNumber evidence="5">4.1.3.27</ecNumber>
    </recommendedName>
</protein>
<dbReference type="InterPro" id="IPR019999">
    <property type="entry name" value="Anth_synth_I-like"/>
</dbReference>
<dbReference type="InterPro" id="IPR015890">
    <property type="entry name" value="Chorismate_C"/>
</dbReference>
<dbReference type="GO" id="GO:0004049">
    <property type="term" value="F:anthranilate synthase activity"/>
    <property type="evidence" value="ECO:0007669"/>
    <property type="project" value="UniProtKB-EC"/>
</dbReference>
<evidence type="ECO:0000256" key="11">
    <source>
        <dbReference type="ARBA" id="ARBA00023239"/>
    </source>
</evidence>
<dbReference type="Gene3D" id="3.60.120.10">
    <property type="entry name" value="Anthranilate synthase"/>
    <property type="match status" value="1"/>
</dbReference>
<evidence type="ECO:0000259" key="15">
    <source>
        <dbReference type="Pfam" id="PF04715"/>
    </source>
</evidence>
<keyword evidence="8" id="KW-0479">Metal-binding</keyword>
<name>A0A934KJ05_9BACT</name>
<dbReference type="GO" id="GO:0000162">
    <property type="term" value="P:L-tryptophan biosynthetic process"/>
    <property type="evidence" value="ECO:0007669"/>
    <property type="project" value="TreeGrafter"/>
</dbReference>
<dbReference type="Pfam" id="PF00425">
    <property type="entry name" value="Chorismate_bind"/>
    <property type="match status" value="1"/>
</dbReference>
<dbReference type="Proteomes" id="UP000620075">
    <property type="component" value="Unassembled WGS sequence"/>
</dbReference>
<gene>
    <name evidence="16" type="ORF">JF888_14460</name>
</gene>
<evidence type="ECO:0000256" key="13">
    <source>
        <dbReference type="ARBA" id="ARBA00047683"/>
    </source>
</evidence>
<comment type="catalytic activity">
    <reaction evidence="13">
        <text>chorismate + L-glutamine = anthranilate + pyruvate + L-glutamate + H(+)</text>
        <dbReference type="Rhea" id="RHEA:21732"/>
        <dbReference type="ChEBI" id="CHEBI:15361"/>
        <dbReference type="ChEBI" id="CHEBI:15378"/>
        <dbReference type="ChEBI" id="CHEBI:16567"/>
        <dbReference type="ChEBI" id="CHEBI:29748"/>
        <dbReference type="ChEBI" id="CHEBI:29985"/>
        <dbReference type="ChEBI" id="CHEBI:58359"/>
        <dbReference type="EC" id="4.1.3.27"/>
    </reaction>
</comment>
<evidence type="ECO:0000256" key="7">
    <source>
        <dbReference type="ARBA" id="ARBA00022605"/>
    </source>
</evidence>
<dbReference type="EC" id="4.1.3.27" evidence="5"/>
<dbReference type="GO" id="GO:0046872">
    <property type="term" value="F:metal ion binding"/>
    <property type="evidence" value="ECO:0007669"/>
    <property type="project" value="UniProtKB-KW"/>
</dbReference>
<comment type="pathway">
    <text evidence="2">Amino-acid biosynthesis; L-tryptophan biosynthesis; L-tryptophan from chorismate: step 1/5.</text>
</comment>
<keyword evidence="10" id="KW-0057">Aromatic amino acid biosynthesis</keyword>
<comment type="subunit">
    <text evidence="4">Heterotetramer consisting of two non-identical subunits: a beta subunit (TrpG) and a large alpha subunit (TrpE).</text>
</comment>
<comment type="function">
    <text evidence="12">Part of a heterotetrameric complex that catalyzes the two-step biosynthesis of anthranilate, an intermediate in the biosynthesis of L-tryptophan. In the first step, the glutamine-binding beta subunit (TrpG) of anthranilate synthase (AS) provides the glutamine amidotransferase activity which generates ammonia as a substrate that, along with chorismate, is used in the second step, catalyzed by the large alpha subunit of AS (TrpE) to produce anthranilate. In the absence of TrpG, TrpE can synthesize anthranilate directly from chorismate and high concentrations of ammonia.</text>
</comment>
<comment type="caution">
    <text evidence="16">The sequence shown here is derived from an EMBL/GenBank/DDBJ whole genome shotgun (WGS) entry which is preliminary data.</text>
</comment>
<evidence type="ECO:0000256" key="12">
    <source>
        <dbReference type="ARBA" id="ARBA00025634"/>
    </source>
</evidence>
<evidence type="ECO:0000256" key="10">
    <source>
        <dbReference type="ARBA" id="ARBA00023141"/>
    </source>
</evidence>
<evidence type="ECO:0000313" key="17">
    <source>
        <dbReference type="Proteomes" id="UP000620075"/>
    </source>
</evidence>
<dbReference type="PRINTS" id="PR00095">
    <property type="entry name" value="ANTSNTHASEI"/>
</dbReference>
<reference evidence="16 17" key="1">
    <citation type="submission" date="2020-10" db="EMBL/GenBank/DDBJ databases">
        <title>Ca. Dormibacterota MAGs.</title>
        <authorList>
            <person name="Montgomery K."/>
        </authorList>
    </citation>
    <scope>NUCLEOTIDE SEQUENCE [LARGE SCALE GENOMIC DNA]</scope>
    <source>
        <strain evidence="16">SC8811_S16_3</strain>
    </source>
</reference>
<feature type="domain" description="Chorismate-utilising enzyme C-terminal" evidence="14">
    <location>
        <begin position="202"/>
        <end position="456"/>
    </location>
</feature>
<accession>A0A934KJ05</accession>
<dbReference type="RefSeq" id="WP_338181890.1">
    <property type="nucleotide sequence ID" value="NZ_JAEKNQ010000057.1"/>
</dbReference>
<dbReference type="EMBL" id="JAEKNQ010000057">
    <property type="protein sequence ID" value="MBJ7604367.1"/>
    <property type="molecule type" value="Genomic_DNA"/>
</dbReference>
<dbReference type="InterPro" id="IPR006805">
    <property type="entry name" value="Anth_synth_I_N"/>
</dbReference>
<evidence type="ECO:0000256" key="3">
    <source>
        <dbReference type="ARBA" id="ARBA00009562"/>
    </source>
</evidence>
<evidence type="ECO:0000256" key="6">
    <source>
        <dbReference type="ARBA" id="ARBA00020653"/>
    </source>
</evidence>
<evidence type="ECO:0000256" key="2">
    <source>
        <dbReference type="ARBA" id="ARBA00004873"/>
    </source>
</evidence>
<dbReference type="SUPFAM" id="SSF56322">
    <property type="entry name" value="ADC synthase"/>
    <property type="match status" value="1"/>
</dbReference>
<evidence type="ECO:0000256" key="1">
    <source>
        <dbReference type="ARBA" id="ARBA00001946"/>
    </source>
</evidence>
<evidence type="ECO:0000256" key="9">
    <source>
        <dbReference type="ARBA" id="ARBA00022842"/>
    </source>
</evidence>
<dbReference type="AlphaFoldDB" id="A0A934KJ05"/>
<organism evidence="16 17">
    <name type="scientific">Candidatus Dormiibacter inghamiae</name>
    <dbReference type="NCBI Taxonomy" id="3127013"/>
    <lineage>
        <taxon>Bacteria</taxon>
        <taxon>Bacillati</taxon>
        <taxon>Candidatus Dormiibacterota</taxon>
        <taxon>Candidatus Dormibacteria</taxon>
        <taxon>Candidatus Dormibacterales</taxon>
        <taxon>Candidatus Dormibacteraceae</taxon>
        <taxon>Candidatus Dormiibacter</taxon>
    </lineage>
</organism>
<evidence type="ECO:0000256" key="5">
    <source>
        <dbReference type="ARBA" id="ARBA00012266"/>
    </source>
</evidence>
<evidence type="ECO:0000256" key="8">
    <source>
        <dbReference type="ARBA" id="ARBA00022723"/>
    </source>
</evidence>
<dbReference type="PANTHER" id="PTHR11236">
    <property type="entry name" value="AMINOBENZOATE/ANTHRANILATE SYNTHASE"/>
    <property type="match status" value="1"/>
</dbReference>
<comment type="cofactor">
    <cofactor evidence="1">
        <name>Mg(2+)</name>
        <dbReference type="ChEBI" id="CHEBI:18420"/>
    </cofactor>
</comment>
<dbReference type="InterPro" id="IPR005801">
    <property type="entry name" value="ADC_synthase"/>
</dbReference>
<sequence length="471" mass="50768">MSGIPASAEAARPSTARTPLVPVHRDLLADMLTPVRAYALLCAPDSPGFLLESVEGGERLARYSFIGHQPVPLELAEGDPLPALRQVARERVVDAAGMPRFLGGAVGYLGWESAGHFERLPQAAGPGPPLPESAFLRAESLAVFDHVLQRLRLITLHRPDQEDRSAAVHRLDEMEAKLAAEPPLPPAKPTAVQEAWISNLGQERYERLVAAARAHILAGDAFQVVLSQRFRKPLAARPFDVYRCLRGVNPSPYMFFVAFGGGRYIVGTSPEVLVRVEAGEITTRPLAGTRRRDLDPAHDDALERELLADQKERAEHVMLVDLGRNDVGRVAAPGSVRVSRLMEVERYSHVMHISSTVTGRLATGKDSLAAVRATFPAGTLSGAPKIRAMEIIAELEPERRGPYGGALGYVGFGGNLDLAITLRSIVIADGIAYVQSGAGIVADSEPAREHQETLDKAGAMFAAVERAEAMP</sequence>
<evidence type="ECO:0000259" key="14">
    <source>
        <dbReference type="Pfam" id="PF00425"/>
    </source>
</evidence>